<keyword evidence="1" id="KW-0472">Membrane</keyword>
<keyword evidence="1" id="KW-1133">Transmembrane helix</keyword>
<name>A0A1E8GT02_9LACT</name>
<dbReference type="STRING" id="1859473.BG261_01165"/>
<evidence type="ECO:0008006" key="4">
    <source>
        <dbReference type="Google" id="ProtNLM"/>
    </source>
</evidence>
<dbReference type="AlphaFoldDB" id="A0A1E8GT02"/>
<feature type="transmembrane region" description="Helical" evidence="1">
    <location>
        <begin position="6"/>
        <end position="24"/>
    </location>
</feature>
<gene>
    <name evidence="2" type="ORF">BG261_01165</name>
</gene>
<evidence type="ECO:0000313" key="3">
    <source>
        <dbReference type="Proteomes" id="UP000178622"/>
    </source>
</evidence>
<comment type="caution">
    <text evidence="2">The sequence shown here is derived from an EMBL/GenBank/DDBJ whole genome shotgun (WGS) entry which is preliminary data.</text>
</comment>
<evidence type="ECO:0000256" key="1">
    <source>
        <dbReference type="SAM" id="Phobius"/>
    </source>
</evidence>
<feature type="transmembrane region" description="Helical" evidence="1">
    <location>
        <begin position="36"/>
        <end position="54"/>
    </location>
</feature>
<feature type="transmembrane region" description="Helical" evidence="1">
    <location>
        <begin position="83"/>
        <end position="102"/>
    </location>
</feature>
<feature type="transmembrane region" description="Helical" evidence="1">
    <location>
        <begin position="165"/>
        <end position="185"/>
    </location>
</feature>
<dbReference type="OrthoDB" id="4540541at2"/>
<evidence type="ECO:0000313" key="2">
    <source>
        <dbReference type="EMBL" id="OFI50598.1"/>
    </source>
</evidence>
<feature type="transmembrane region" description="Helical" evidence="1">
    <location>
        <begin position="114"/>
        <end position="134"/>
    </location>
</feature>
<keyword evidence="1" id="KW-0812">Transmembrane</keyword>
<protein>
    <recommendedName>
        <fullName evidence="4">DUF1361 domain-containing protein</fullName>
    </recommendedName>
</protein>
<dbReference type="InterPro" id="IPR009793">
    <property type="entry name" value="DUF1361"/>
</dbReference>
<proteinExistence type="predicted"/>
<organism evidence="2 3">
    <name type="scientific">Floricoccus tropicus</name>
    <dbReference type="NCBI Taxonomy" id="1859473"/>
    <lineage>
        <taxon>Bacteria</taxon>
        <taxon>Bacillati</taxon>
        <taxon>Bacillota</taxon>
        <taxon>Bacilli</taxon>
        <taxon>Lactobacillales</taxon>
        <taxon>Streptococcaceae</taxon>
        <taxon>Floricoccus</taxon>
    </lineage>
</organism>
<sequence length="197" mass="23461">MHYYGGPFYFMILNVFLAYIPIEISFHLNINNGWKFWLLAAFWLLFYPNAPYLLTDFIHLVHLPIYDGYSIEISKNMNYWWDYSLMGLGIIGFTIVGMDSINTISRQLLYKFKGWQVITFQIIVQFLSSLAIYVGRFDRLHSVYIFAEPVNTIKLIFFTWSQNKIQFILIMTFLQIGLFYFINFVRKNTKKNLSTNN</sequence>
<keyword evidence="3" id="KW-1185">Reference proteome</keyword>
<accession>A0A1E8GT02</accession>
<reference evidence="3" key="1">
    <citation type="submission" date="2016-09" db="EMBL/GenBank/DDBJ databases">
        <title>Draft genome sequence of a novel species of the family Streptococcaceae isolated from flowers.</title>
        <authorList>
            <person name="Chuah L.-O."/>
            <person name="Yap K.-P."/>
            <person name="Thong K.L."/>
            <person name="Liong M.T."/>
            <person name="Ahmad R."/>
            <person name="Rusul G."/>
        </authorList>
    </citation>
    <scope>NUCLEOTIDE SEQUENCE [LARGE SCALE GENOMIC DNA]</scope>
    <source>
        <strain evidence="3">DF1</strain>
    </source>
</reference>
<dbReference type="Pfam" id="PF07099">
    <property type="entry name" value="DUF1361"/>
    <property type="match status" value="1"/>
</dbReference>
<dbReference type="EMBL" id="MKIR01000001">
    <property type="protein sequence ID" value="OFI50598.1"/>
    <property type="molecule type" value="Genomic_DNA"/>
</dbReference>
<dbReference type="Proteomes" id="UP000178622">
    <property type="component" value="Unassembled WGS sequence"/>
</dbReference>